<dbReference type="InterPro" id="IPR050300">
    <property type="entry name" value="GDXG_lipolytic_enzyme"/>
</dbReference>
<reference evidence="5" key="1">
    <citation type="submission" date="2024-06" db="EMBL/GenBank/DDBJ databases">
        <title>Draft Genome Sequences of Epichloe bromicola Strains Isolated from Elymus ciliaris.</title>
        <authorList>
            <consortium name="Epichloe bromicola genome sequencing consortium"/>
            <person name="Miura A."/>
            <person name="Imano S."/>
            <person name="Ashida A."/>
            <person name="Sato I."/>
            <person name="Chiba S."/>
            <person name="Tanaka A."/>
            <person name="Camagna M."/>
            <person name="Takemoto D."/>
        </authorList>
    </citation>
    <scope>NUCLEOTIDE SEQUENCE [LARGE SCALE GENOMIC DNA]</scope>
    <source>
        <strain evidence="5">DP</strain>
    </source>
</reference>
<dbReference type="InterPro" id="IPR029058">
    <property type="entry name" value="AB_hydrolase_fold"/>
</dbReference>
<feature type="transmembrane region" description="Helical" evidence="2">
    <location>
        <begin position="15"/>
        <end position="34"/>
    </location>
</feature>
<evidence type="ECO:0000256" key="2">
    <source>
        <dbReference type="SAM" id="Phobius"/>
    </source>
</evidence>
<dbReference type="Pfam" id="PF07859">
    <property type="entry name" value="Abhydrolase_3"/>
    <property type="match status" value="1"/>
</dbReference>
<evidence type="ECO:0000259" key="3">
    <source>
        <dbReference type="Pfam" id="PF07859"/>
    </source>
</evidence>
<name>A0ABQ0CTU3_9HYPO</name>
<proteinExistence type="predicted"/>
<dbReference type="Proteomes" id="UP001562357">
    <property type="component" value="Unassembled WGS sequence"/>
</dbReference>
<feature type="domain" description="Alpha/beta hydrolase fold-3" evidence="3">
    <location>
        <begin position="110"/>
        <end position="324"/>
    </location>
</feature>
<dbReference type="SUPFAM" id="SSF53474">
    <property type="entry name" value="alpha/beta-Hydrolases"/>
    <property type="match status" value="1"/>
</dbReference>
<dbReference type="EMBL" id="BAAFGZ010000227">
    <property type="protein sequence ID" value="GAB0136866.1"/>
    <property type="molecule type" value="Genomic_DNA"/>
</dbReference>
<dbReference type="PANTHER" id="PTHR48081:SF21">
    <property type="entry name" value="LIPASE_THIOESTERASE FAMILY PROTEIN (AFU_ORTHOLOGUE AFUA_8G02590)"/>
    <property type="match status" value="1"/>
</dbReference>
<organism evidence="4 5">
    <name type="scientific">Epichloe bromicola</name>
    <dbReference type="NCBI Taxonomy" id="79588"/>
    <lineage>
        <taxon>Eukaryota</taxon>
        <taxon>Fungi</taxon>
        <taxon>Dikarya</taxon>
        <taxon>Ascomycota</taxon>
        <taxon>Pezizomycotina</taxon>
        <taxon>Sordariomycetes</taxon>
        <taxon>Hypocreomycetidae</taxon>
        <taxon>Hypocreales</taxon>
        <taxon>Clavicipitaceae</taxon>
        <taxon>Epichloe</taxon>
    </lineage>
</organism>
<keyword evidence="2" id="KW-0472">Membrane</keyword>
<dbReference type="InterPro" id="IPR013094">
    <property type="entry name" value="AB_hydrolase_3"/>
</dbReference>
<keyword evidence="5" id="KW-1185">Reference proteome</keyword>
<keyword evidence="1" id="KW-0378">Hydrolase</keyword>
<evidence type="ECO:0000313" key="4">
    <source>
        <dbReference type="EMBL" id="GAB0136866.1"/>
    </source>
</evidence>
<keyword evidence="2" id="KW-0812">Transmembrane</keyword>
<comment type="caution">
    <text evidence="4">The sequence shown here is derived from an EMBL/GenBank/DDBJ whole genome shotgun (WGS) entry which is preliminary data.</text>
</comment>
<protein>
    <recommendedName>
        <fullName evidence="3">Alpha/beta hydrolase fold-3 domain-containing protein</fullName>
    </recommendedName>
</protein>
<evidence type="ECO:0000313" key="5">
    <source>
        <dbReference type="Proteomes" id="UP001562357"/>
    </source>
</evidence>
<evidence type="ECO:0000256" key="1">
    <source>
        <dbReference type="ARBA" id="ARBA00022801"/>
    </source>
</evidence>
<dbReference type="Gene3D" id="3.40.50.1820">
    <property type="entry name" value="alpha/beta hydrolase"/>
    <property type="match status" value="1"/>
</dbReference>
<keyword evidence="2" id="KW-1133">Transmembrane helix</keyword>
<dbReference type="PANTHER" id="PTHR48081">
    <property type="entry name" value="AB HYDROLASE SUPERFAMILY PROTEIN C4A8.06C"/>
    <property type="match status" value="1"/>
</dbReference>
<sequence>MGNYPKPTLLEKLDLLPALCGVLFTIFVALLTGVRRGPNDEPSLYLHVVYAATRRVVTRLSASQSQWVFQHTDVGYQQEAMACKIPPRIIDLPHGARGNWIGDPDAEHVLVWYHGGGFTLPPAGHLKFFMRLIKSRQDTKPSLSIFFLEYTLAPTAKYPTQLTQAVEALRHLITTAKRSPSQIIIGGDSAGGNLVSGVLSHLTHRHEAIEELTLSEPLAAAVMMAPWTALNNPDAGLAGYEGGDVLTKRSLEKWVGNYMGDATPDYYTDASRAPAEWFHGLPVKKILVMAGQHEYLLPEINTFVKTLEAGYGPLEFYVAAKEAHIAPFVNLVYRYNLPTGQGEKLVAWIEEVIA</sequence>
<gene>
    <name evidence="4" type="primary">g5154</name>
    <name evidence="4" type="ORF">EsDP_00005154</name>
</gene>
<accession>A0ABQ0CTU3</accession>